<feature type="domain" description="DUF4408" evidence="3">
    <location>
        <begin position="42"/>
        <end position="74"/>
    </location>
</feature>
<dbReference type="EMBL" id="PKPP01001963">
    <property type="protein sequence ID" value="PWA78600.1"/>
    <property type="molecule type" value="Genomic_DNA"/>
</dbReference>
<evidence type="ECO:0000313" key="5">
    <source>
        <dbReference type="Proteomes" id="UP000245207"/>
    </source>
</evidence>
<dbReference type="STRING" id="35608.A0A2U1NYU5"/>
<feature type="compositionally biased region" description="Basic and acidic residues" evidence="1">
    <location>
        <begin position="249"/>
        <end position="264"/>
    </location>
</feature>
<feature type="transmembrane region" description="Helical" evidence="2">
    <location>
        <begin position="12"/>
        <end position="36"/>
    </location>
</feature>
<dbReference type="Pfam" id="PF05553">
    <property type="entry name" value="DUF761"/>
    <property type="match status" value="1"/>
</dbReference>
<dbReference type="Pfam" id="PF14364">
    <property type="entry name" value="DUF4408"/>
    <property type="match status" value="1"/>
</dbReference>
<keyword evidence="2" id="KW-1133">Transmembrane helix</keyword>
<evidence type="ECO:0000256" key="2">
    <source>
        <dbReference type="SAM" id="Phobius"/>
    </source>
</evidence>
<protein>
    <recommendedName>
        <fullName evidence="3">DUF4408 domain-containing protein</fullName>
    </recommendedName>
</protein>
<feature type="compositionally biased region" description="Low complexity" evidence="1">
    <location>
        <begin position="267"/>
        <end position="277"/>
    </location>
</feature>
<gene>
    <name evidence="4" type="ORF">CTI12_AA213000</name>
</gene>
<keyword evidence="5" id="KW-1185">Reference proteome</keyword>
<keyword evidence="2" id="KW-0472">Membrane</keyword>
<feature type="region of interest" description="Disordered" evidence="1">
    <location>
        <begin position="249"/>
        <end position="291"/>
    </location>
</feature>
<dbReference type="AlphaFoldDB" id="A0A2U1NYU5"/>
<proteinExistence type="predicted"/>
<dbReference type="PANTHER" id="PTHR33098">
    <property type="entry name" value="COTTON FIBER (DUF761)"/>
    <property type="match status" value="1"/>
</dbReference>
<evidence type="ECO:0000256" key="1">
    <source>
        <dbReference type="SAM" id="MobiDB-lite"/>
    </source>
</evidence>
<evidence type="ECO:0000313" key="4">
    <source>
        <dbReference type="EMBL" id="PWA78600.1"/>
    </source>
</evidence>
<dbReference type="OrthoDB" id="1933168at2759"/>
<keyword evidence="2" id="KW-0812">Transmembrane</keyword>
<dbReference type="InterPro" id="IPR008480">
    <property type="entry name" value="DUF761_pln"/>
</dbReference>
<evidence type="ECO:0000259" key="3">
    <source>
        <dbReference type="Pfam" id="PF14364"/>
    </source>
</evidence>
<dbReference type="Proteomes" id="UP000245207">
    <property type="component" value="Unassembled WGS sequence"/>
</dbReference>
<dbReference type="PANTHER" id="PTHR33098:SF84">
    <property type="entry name" value="DUF4408 DOMAIN-CONTAINING PROTEIN"/>
    <property type="match status" value="1"/>
</dbReference>
<sequence length="329" mass="37075">MTSSPSTISLKILLISVSIISVAMSVRLSVPLIHTFAVTELPVIWSVIISWLKPPYLYVIINLIIFIIAASTRFQHNNNNNEENNITQHVHVGPSNDVVQPLDLMLPVGYDVVVDPPPPVEVVKDVEMVSSSSVSDYPESEVVMSGDTWRTPLTTSVVDGSNLPEMKVKEKQLVGSRFGHNRKLPLKANNLEGARALRVLKPKKHETMESTWKMITEGRHMPLTRHLNKSDTFQNRNESPIVTNKKVVKKSETFKDRTNYENENQHLSPSSSSNLSPATSGKLKKEGSLGQDELNRRVEAFIKKFNDDMRLQRQESLNQYMEMVNRGAH</sequence>
<reference evidence="4 5" key="1">
    <citation type="journal article" date="2018" name="Mol. Plant">
        <title>The genome of Artemisia annua provides insight into the evolution of Asteraceae family and artemisinin biosynthesis.</title>
        <authorList>
            <person name="Shen Q."/>
            <person name="Zhang L."/>
            <person name="Liao Z."/>
            <person name="Wang S."/>
            <person name="Yan T."/>
            <person name="Shi P."/>
            <person name="Liu M."/>
            <person name="Fu X."/>
            <person name="Pan Q."/>
            <person name="Wang Y."/>
            <person name="Lv Z."/>
            <person name="Lu X."/>
            <person name="Zhang F."/>
            <person name="Jiang W."/>
            <person name="Ma Y."/>
            <person name="Chen M."/>
            <person name="Hao X."/>
            <person name="Li L."/>
            <person name="Tang Y."/>
            <person name="Lv G."/>
            <person name="Zhou Y."/>
            <person name="Sun X."/>
            <person name="Brodelius P.E."/>
            <person name="Rose J.K.C."/>
            <person name="Tang K."/>
        </authorList>
    </citation>
    <scope>NUCLEOTIDE SEQUENCE [LARGE SCALE GENOMIC DNA]</scope>
    <source>
        <strain evidence="5">cv. Huhao1</strain>
        <tissue evidence="4">Leaf</tissue>
    </source>
</reference>
<organism evidence="4 5">
    <name type="scientific">Artemisia annua</name>
    <name type="common">Sweet wormwood</name>
    <dbReference type="NCBI Taxonomy" id="35608"/>
    <lineage>
        <taxon>Eukaryota</taxon>
        <taxon>Viridiplantae</taxon>
        <taxon>Streptophyta</taxon>
        <taxon>Embryophyta</taxon>
        <taxon>Tracheophyta</taxon>
        <taxon>Spermatophyta</taxon>
        <taxon>Magnoliopsida</taxon>
        <taxon>eudicotyledons</taxon>
        <taxon>Gunneridae</taxon>
        <taxon>Pentapetalae</taxon>
        <taxon>asterids</taxon>
        <taxon>campanulids</taxon>
        <taxon>Asterales</taxon>
        <taxon>Asteraceae</taxon>
        <taxon>Asteroideae</taxon>
        <taxon>Anthemideae</taxon>
        <taxon>Artemisiinae</taxon>
        <taxon>Artemisia</taxon>
    </lineage>
</organism>
<dbReference type="InterPro" id="IPR025520">
    <property type="entry name" value="DUF4408"/>
</dbReference>
<accession>A0A2U1NYU5</accession>
<name>A0A2U1NYU5_ARTAN</name>
<comment type="caution">
    <text evidence="4">The sequence shown here is derived from an EMBL/GenBank/DDBJ whole genome shotgun (WGS) entry which is preliminary data.</text>
</comment>